<comment type="caution">
    <text evidence="2">The sequence shown here is derived from an EMBL/GenBank/DDBJ whole genome shotgun (WGS) entry which is preliminary data.</text>
</comment>
<name>A0A414FW45_9BACT</name>
<reference evidence="2 3" key="1">
    <citation type="submission" date="2018-08" db="EMBL/GenBank/DDBJ databases">
        <title>A genome reference for cultivated species of the human gut microbiota.</title>
        <authorList>
            <person name="Zou Y."/>
            <person name="Xue W."/>
            <person name="Luo G."/>
        </authorList>
    </citation>
    <scope>NUCLEOTIDE SEQUENCE [LARGE SCALE GENOMIC DNA]</scope>
    <source>
        <strain evidence="2 3">AM31-10</strain>
    </source>
</reference>
<dbReference type="GO" id="GO:0051999">
    <property type="term" value="P:mannosyl-inositol phosphorylceramide biosynthetic process"/>
    <property type="evidence" value="ECO:0007669"/>
    <property type="project" value="TreeGrafter"/>
</dbReference>
<dbReference type="InterPro" id="IPR051706">
    <property type="entry name" value="Glycosyltransferase_domain"/>
</dbReference>
<evidence type="ECO:0000313" key="3">
    <source>
        <dbReference type="Proteomes" id="UP000284361"/>
    </source>
</evidence>
<gene>
    <name evidence="2" type="ORF">DW789_06410</name>
</gene>
<organism evidence="2 3">
    <name type="scientific">Phocaeicola plebeius</name>
    <dbReference type="NCBI Taxonomy" id="310297"/>
    <lineage>
        <taxon>Bacteria</taxon>
        <taxon>Pseudomonadati</taxon>
        <taxon>Bacteroidota</taxon>
        <taxon>Bacteroidia</taxon>
        <taxon>Bacteroidales</taxon>
        <taxon>Bacteroidaceae</taxon>
        <taxon>Phocaeicola</taxon>
    </lineage>
</organism>
<evidence type="ECO:0000313" key="2">
    <source>
        <dbReference type="EMBL" id="RHD55446.1"/>
    </source>
</evidence>
<evidence type="ECO:0000256" key="1">
    <source>
        <dbReference type="ARBA" id="ARBA00022679"/>
    </source>
</evidence>
<dbReference type="AlphaFoldDB" id="A0A414FW45"/>
<proteinExistence type="predicted"/>
<dbReference type="InterPro" id="IPR029044">
    <property type="entry name" value="Nucleotide-diphossugar_trans"/>
</dbReference>
<dbReference type="Proteomes" id="UP000284361">
    <property type="component" value="Unassembled WGS sequence"/>
</dbReference>
<dbReference type="PANTHER" id="PTHR32385:SF15">
    <property type="entry name" value="INOSITOL PHOSPHOCERAMIDE MANNOSYLTRANSFERASE 1"/>
    <property type="match status" value="1"/>
</dbReference>
<protein>
    <submittedName>
        <fullName evidence="2">Glycosyl transferase</fullName>
    </submittedName>
</protein>
<dbReference type="GO" id="GO:0000030">
    <property type="term" value="F:mannosyltransferase activity"/>
    <property type="evidence" value="ECO:0007669"/>
    <property type="project" value="TreeGrafter"/>
</dbReference>
<dbReference type="PANTHER" id="PTHR32385">
    <property type="entry name" value="MANNOSYL PHOSPHORYLINOSITOL CERAMIDE SYNTHASE"/>
    <property type="match status" value="1"/>
</dbReference>
<dbReference type="Gene3D" id="3.90.550.20">
    <property type="match status" value="1"/>
</dbReference>
<dbReference type="EMBL" id="QSJG01000009">
    <property type="protein sequence ID" value="RHD55446.1"/>
    <property type="molecule type" value="Genomic_DNA"/>
</dbReference>
<dbReference type="Pfam" id="PF04488">
    <property type="entry name" value="Gly_transf_sug"/>
    <property type="match status" value="1"/>
</dbReference>
<dbReference type="SUPFAM" id="SSF53448">
    <property type="entry name" value="Nucleotide-diphospho-sugar transferases"/>
    <property type="match status" value="1"/>
</dbReference>
<accession>A0A414FW45</accession>
<keyword evidence="1 2" id="KW-0808">Transferase</keyword>
<dbReference type="InterPro" id="IPR007577">
    <property type="entry name" value="GlycoTrfase_DXD_sugar-bd_CS"/>
</dbReference>
<dbReference type="RefSeq" id="WP_118164348.1">
    <property type="nucleotide sequence ID" value="NZ_JAQCSP010000018.1"/>
</dbReference>
<dbReference type="GO" id="GO:0016020">
    <property type="term" value="C:membrane"/>
    <property type="evidence" value="ECO:0007669"/>
    <property type="project" value="GOC"/>
</dbReference>
<sequence length="254" mass="30476">MIPKIIHYCWLSGDPYPEDIKKCIQSWKRILPDYEFWLWDTNRFNIESTLWTKQAFETKKYAFAADYIRLYALYNYGGIYLDSDVLMYKSFNDLLDLPYFIGTDQDGAFEPAIIGSEKNNDWLKDVLKRYENLNFIITDNNYNTTPLPMVFFKELTGKYKFKKIQSKKDFLHKQNYISVFESDFFNARNSIEVHPTDRSYCAHNYAGSWKGKEKGIKKFIKDLIPKFLLKIYFDISHNTWNKKRILIHKIKFEK</sequence>